<dbReference type="InterPro" id="IPR051332">
    <property type="entry name" value="Fosfomycin_Res_Enzymes"/>
</dbReference>
<evidence type="ECO:0000313" key="5">
    <source>
        <dbReference type="Proteomes" id="UP000437862"/>
    </source>
</evidence>
<dbReference type="AlphaFoldDB" id="A0A562PTF2"/>
<dbReference type="RefSeq" id="WP_145875768.1">
    <property type="nucleotide sequence ID" value="NZ_CP046904.1"/>
</dbReference>
<feature type="domain" description="VOC" evidence="1">
    <location>
        <begin position="2"/>
        <end position="112"/>
    </location>
</feature>
<name>A0A562PTF2_9BURK</name>
<keyword evidence="5" id="KW-1185">Reference proteome</keyword>
<dbReference type="SUPFAM" id="SSF54593">
    <property type="entry name" value="Glyoxalase/Bleomycin resistance protein/Dihydroxybiphenyl dioxygenase"/>
    <property type="match status" value="1"/>
</dbReference>
<reference evidence="3 4" key="1">
    <citation type="journal article" date="2015" name="Stand. Genomic Sci.">
        <title>Genomic Encyclopedia of Bacterial and Archaeal Type Strains, Phase III: the genomes of soil and plant-associated and newly described type strains.</title>
        <authorList>
            <person name="Whitman W.B."/>
            <person name="Woyke T."/>
            <person name="Klenk H.P."/>
            <person name="Zhou Y."/>
            <person name="Lilburn T.G."/>
            <person name="Beck B.J."/>
            <person name="De Vos P."/>
            <person name="Vandamme P."/>
            <person name="Eisen J.A."/>
            <person name="Garrity G."/>
            <person name="Hugenholtz P."/>
            <person name="Kyrpides N.C."/>
        </authorList>
    </citation>
    <scope>NUCLEOTIDE SEQUENCE [LARGE SCALE GENOMIC DNA]</scope>
    <source>
        <strain evidence="3 4">CGMCC 1.10685</strain>
    </source>
</reference>
<dbReference type="EMBL" id="VLKW01000004">
    <property type="protein sequence ID" value="TWI47727.1"/>
    <property type="molecule type" value="Genomic_DNA"/>
</dbReference>
<reference evidence="3" key="2">
    <citation type="submission" date="2019-07" db="EMBL/GenBank/DDBJ databases">
        <authorList>
            <person name="Whitman W."/>
            <person name="Huntemann M."/>
            <person name="Clum A."/>
            <person name="Pillay M."/>
            <person name="Palaniappan K."/>
            <person name="Varghese N."/>
            <person name="Mikhailova N."/>
            <person name="Stamatis D."/>
            <person name="Reddy T."/>
            <person name="Daum C."/>
            <person name="Shapiro N."/>
            <person name="Ivanova N."/>
            <person name="Kyrpides N."/>
            <person name="Woyke T."/>
        </authorList>
    </citation>
    <scope>NUCLEOTIDE SEQUENCE</scope>
    <source>
        <strain evidence="3">CGMCC 1.10685</strain>
    </source>
</reference>
<gene>
    <name evidence="2" type="ORF">GO485_08060</name>
    <name evidence="3" type="ORF">IP92_02788</name>
</gene>
<dbReference type="PANTHER" id="PTHR36113:SF3">
    <property type="entry name" value="SLL5075 PROTEIN"/>
    <property type="match status" value="1"/>
</dbReference>
<evidence type="ECO:0000259" key="1">
    <source>
        <dbReference type="PROSITE" id="PS51819"/>
    </source>
</evidence>
<organism evidence="3 4">
    <name type="scientific">Pseudoduganella flava</name>
    <dbReference type="NCBI Taxonomy" id="871742"/>
    <lineage>
        <taxon>Bacteria</taxon>
        <taxon>Pseudomonadati</taxon>
        <taxon>Pseudomonadota</taxon>
        <taxon>Betaproteobacteria</taxon>
        <taxon>Burkholderiales</taxon>
        <taxon>Oxalobacteraceae</taxon>
        <taxon>Telluria group</taxon>
        <taxon>Pseudoduganella</taxon>
    </lineage>
</organism>
<dbReference type="EMBL" id="CP046904">
    <property type="protein sequence ID" value="QGZ39007.1"/>
    <property type="molecule type" value="Genomic_DNA"/>
</dbReference>
<evidence type="ECO:0000313" key="3">
    <source>
        <dbReference type="EMBL" id="TWI47727.1"/>
    </source>
</evidence>
<dbReference type="GO" id="GO:0016829">
    <property type="term" value="F:lyase activity"/>
    <property type="evidence" value="ECO:0007669"/>
    <property type="project" value="UniProtKB-KW"/>
</dbReference>
<dbReference type="Proteomes" id="UP000315112">
    <property type="component" value="Unassembled WGS sequence"/>
</dbReference>
<reference evidence="2 5" key="3">
    <citation type="submission" date="2019-12" db="EMBL/GenBank/DDBJ databases">
        <title>Draft Genome Sequences of Six Type Strains of the Genus Massilia.</title>
        <authorList>
            <person name="Miess H."/>
            <person name="Frediansyah A."/>
            <person name="Goeker M."/>
            <person name="Gross H."/>
        </authorList>
    </citation>
    <scope>NUCLEOTIDE SEQUENCE [LARGE SCALE GENOMIC DNA]</scope>
    <source>
        <strain evidence="2 5">DSM 26639</strain>
    </source>
</reference>
<dbReference type="Pfam" id="PF00903">
    <property type="entry name" value="Glyoxalase"/>
    <property type="match status" value="1"/>
</dbReference>
<sequence>MRLNHLDLPVPDVAAATDYFVRGFGFEPVHGGPRMAVLLGADGFALVLSHGEPRYPDGFHIGFLQPSDEAVHTAHSRLAAAGIAAPAPQRHDGVLQFWCTAPGGVTIEISHRG</sequence>
<dbReference type="Proteomes" id="UP000437862">
    <property type="component" value="Chromosome"/>
</dbReference>
<dbReference type="Gene3D" id="3.10.180.10">
    <property type="entry name" value="2,3-Dihydroxybiphenyl 1,2-Dioxygenase, domain 1"/>
    <property type="match status" value="1"/>
</dbReference>
<proteinExistence type="predicted"/>
<dbReference type="GO" id="GO:0051213">
    <property type="term" value="F:dioxygenase activity"/>
    <property type="evidence" value="ECO:0007669"/>
    <property type="project" value="UniProtKB-KW"/>
</dbReference>
<dbReference type="InterPro" id="IPR029068">
    <property type="entry name" value="Glyas_Bleomycin-R_OHBP_Dase"/>
</dbReference>
<keyword evidence="3" id="KW-0223">Dioxygenase</keyword>
<dbReference type="InterPro" id="IPR037523">
    <property type="entry name" value="VOC_core"/>
</dbReference>
<keyword evidence="3" id="KW-0456">Lyase</keyword>
<dbReference type="InterPro" id="IPR004360">
    <property type="entry name" value="Glyas_Fos-R_dOase_dom"/>
</dbReference>
<dbReference type="OrthoDB" id="9093825at2"/>
<dbReference type="CDD" id="cd06587">
    <property type="entry name" value="VOC"/>
    <property type="match status" value="1"/>
</dbReference>
<dbReference type="PANTHER" id="PTHR36113">
    <property type="entry name" value="LYASE, PUTATIVE-RELATED-RELATED"/>
    <property type="match status" value="1"/>
</dbReference>
<protein>
    <submittedName>
        <fullName evidence="3">Catechol 2,3-dioxygenase-like lactoylglutathione lyase family enzyme</fullName>
    </submittedName>
    <submittedName>
        <fullName evidence="2">VOC family protein</fullName>
    </submittedName>
</protein>
<keyword evidence="3" id="KW-0560">Oxidoreductase</keyword>
<dbReference type="PROSITE" id="PS51819">
    <property type="entry name" value="VOC"/>
    <property type="match status" value="1"/>
</dbReference>
<evidence type="ECO:0000313" key="4">
    <source>
        <dbReference type="Proteomes" id="UP000315112"/>
    </source>
</evidence>
<accession>A0A562PTF2</accession>
<evidence type="ECO:0000313" key="2">
    <source>
        <dbReference type="EMBL" id="QGZ39007.1"/>
    </source>
</evidence>